<dbReference type="PANTHER" id="PTHR37946:SF1">
    <property type="entry name" value="SLL1969 PROTEIN"/>
    <property type="match status" value="1"/>
</dbReference>
<dbReference type="Pfam" id="PF00561">
    <property type="entry name" value="Abhydrolase_1"/>
    <property type="match status" value="1"/>
</dbReference>
<proteinExistence type="predicted"/>
<dbReference type="InterPro" id="IPR029058">
    <property type="entry name" value="AB_hydrolase_fold"/>
</dbReference>
<evidence type="ECO:0000313" key="2">
    <source>
        <dbReference type="EMBL" id="AJA10172.1"/>
    </source>
</evidence>
<dbReference type="EMBL" id="CP009122">
    <property type="protein sequence ID" value="AJA10172.1"/>
    <property type="molecule type" value="Genomic_DNA"/>
</dbReference>
<dbReference type="PANTHER" id="PTHR37946">
    <property type="entry name" value="SLL1969 PROTEIN"/>
    <property type="match status" value="1"/>
</dbReference>
<dbReference type="Gene3D" id="3.40.50.1820">
    <property type="entry name" value="alpha/beta hydrolase"/>
    <property type="match status" value="1"/>
</dbReference>
<reference evidence="2 3" key="1">
    <citation type="journal article" date="2015" name="Int. J. Syst. Evol. Microbiol.">
        <title>Description of Sphingopyxis fribergensis sp. nov. - a soil bacterium with the ability to degrade styrene and phenylacetic acid.</title>
        <authorList>
            <person name="Oelschlagel M."/>
            <person name="Ruckert C."/>
            <person name="Kalinowski J."/>
            <person name="Schmidt G."/>
            <person name="Schlomann M."/>
            <person name="Tischler D."/>
        </authorList>
    </citation>
    <scope>NUCLEOTIDE SEQUENCE [LARGE SCALE GENOMIC DNA]</scope>
    <source>
        <strain evidence="2 3">Kp5.2</strain>
    </source>
</reference>
<dbReference type="InterPro" id="IPR000073">
    <property type="entry name" value="AB_hydrolase_1"/>
</dbReference>
<dbReference type="RefSeq" id="WP_039576443.1">
    <property type="nucleotide sequence ID" value="NZ_CP009122.1"/>
</dbReference>
<evidence type="ECO:0000259" key="1">
    <source>
        <dbReference type="Pfam" id="PF00561"/>
    </source>
</evidence>
<organism evidence="2 3">
    <name type="scientific">Sphingopyxis fribergensis</name>
    <dbReference type="NCBI Taxonomy" id="1515612"/>
    <lineage>
        <taxon>Bacteria</taxon>
        <taxon>Pseudomonadati</taxon>
        <taxon>Pseudomonadota</taxon>
        <taxon>Alphaproteobacteria</taxon>
        <taxon>Sphingomonadales</taxon>
        <taxon>Sphingomonadaceae</taxon>
        <taxon>Sphingopyxis</taxon>
    </lineage>
</organism>
<dbReference type="STRING" id="1515612.SKP52_16490"/>
<evidence type="ECO:0000313" key="3">
    <source>
        <dbReference type="Proteomes" id="UP000030907"/>
    </source>
</evidence>
<name>A0A0A7PQH5_9SPHN</name>
<dbReference type="Proteomes" id="UP000030907">
    <property type="component" value="Chromosome"/>
</dbReference>
<sequence>MIRGFLTRRAEWPARIPDPEALPPLTLLWREIGSLARAIGGRIRPMPPEPNPDSEHPPVMVLPGFLSGDWATKALRADLRRSGFRCYAWGLGFNRGATADIIDRIDTRVQWIIDRTGYAPALVGWSLGGIYAREYAKHHPDKVARVVTLGSPFSGSRRANRAWRLYHLVARHPVDNPPIDFHPAPRPEMPTFALWSKHDGVVAVSSARGQPHESDRQVEVDCGHMGFAYAPTSVAAIVKALTEEVSAAPEDAAQHTSMR</sequence>
<accession>A0A0A7PQH5</accession>
<protein>
    <recommendedName>
        <fullName evidence="1">AB hydrolase-1 domain-containing protein</fullName>
    </recommendedName>
</protein>
<keyword evidence="3" id="KW-1185">Reference proteome</keyword>
<dbReference type="KEGG" id="sphk:SKP52_16490"/>
<feature type="domain" description="AB hydrolase-1" evidence="1">
    <location>
        <begin position="57"/>
        <end position="166"/>
    </location>
</feature>
<dbReference type="HOGENOM" id="CLU_071821_1_0_5"/>
<dbReference type="AlphaFoldDB" id="A0A0A7PQH5"/>
<gene>
    <name evidence="2" type="ORF">SKP52_16490</name>
</gene>
<dbReference type="SUPFAM" id="SSF53474">
    <property type="entry name" value="alpha/beta-Hydrolases"/>
    <property type="match status" value="1"/>
</dbReference>
<dbReference type="OrthoDB" id="7389193at2"/>